<evidence type="ECO:0000256" key="9">
    <source>
        <dbReference type="ARBA" id="ARBA00022840"/>
    </source>
</evidence>
<keyword evidence="2" id="KW-1188">Viral release from host cell</keyword>
<dbReference type="InterPro" id="IPR001584">
    <property type="entry name" value="Integrase_cat-core"/>
</dbReference>
<evidence type="ECO:0000256" key="13">
    <source>
        <dbReference type="ARBA" id="ARBA00022932"/>
    </source>
</evidence>
<dbReference type="GO" id="GO:0008270">
    <property type="term" value="F:zinc ion binding"/>
    <property type="evidence" value="ECO:0007669"/>
    <property type="project" value="UniProtKB-KW"/>
</dbReference>
<dbReference type="Pfam" id="PF13976">
    <property type="entry name" value="gag_pre-integrs"/>
    <property type="match status" value="1"/>
</dbReference>
<keyword evidence="12" id="KW-0695">RNA-directed DNA polymerase</keyword>
<keyword evidence="11" id="KW-0229">DNA integration</keyword>
<feature type="compositionally biased region" description="Gly residues" evidence="17">
    <location>
        <begin position="947"/>
        <end position="957"/>
    </location>
</feature>
<dbReference type="GO" id="GO:0003964">
    <property type="term" value="F:RNA-directed DNA polymerase activity"/>
    <property type="evidence" value="ECO:0007669"/>
    <property type="project" value="UniProtKB-KW"/>
</dbReference>
<keyword evidence="13" id="KW-0808">Transferase</keyword>
<feature type="compositionally biased region" description="Polar residues" evidence="17">
    <location>
        <begin position="906"/>
        <end position="916"/>
    </location>
</feature>
<dbReference type="GO" id="GO:0003887">
    <property type="term" value="F:DNA-directed DNA polymerase activity"/>
    <property type="evidence" value="ECO:0007669"/>
    <property type="project" value="UniProtKB-KW"/>
</dbReference>
<keyword evidence="16" id="KW-0862">Zinc</keyword>
<feature type="domain" description="CCHC-type" evidence="18">
    <location>
        <begin position="314"/>
        <end position="329"/>
    </location>
</feature>
<keyword evidence="13" id="KW-0548">Nucleotidyltransferase</keyword>
<evidence type="ECO:0000256" key="8">
    <source>
        <dbReference type="ARBA" id="ARBA00022801"/>
    </source>
</evidence>
<evidence type="ECO:0000259" key="18">
    <source>
        <dbReference type="PROSITE" id="PS50158"/>
    </source>
</evidence>
<keyword evidence="6" id="KW-0547">Nucleotide-binding</keyword>
<dbReference type="GO" id="GO:0004519">
    <property type="term" value="F:endonuclease activity"/>
    <property type="evidence" value="ECO:0007669"/>
    <property type="project" value="UniProtKB-KW"/>
</dbReference>
<evidence type="ECO:0000256" key="15">
    <source>
        <dbReference type="ARBA" id="ARBA00023172"/>
    </source>
</evidence>
<keyword evidence="7" id="KW-0255">Endonuclease</keyword>
<evidence type="ECO:0000256" key="14">
    <source>
        <dbReference type="ARBA" id="ARBA00023113"/>
    </source>
</evidence>
<evidence type="ECO:0000256" key="7">
    <source>
        <dbReference type="ARBA" id="ARBA00022759"/>
    </source>
</evidence>
<comment type="caution">
    <text evidence="20">The sequence shown here is derived from an EMBL/GenBank/DDBJ whole genome shotgun (WGS) entry which is preliminary data.</text>
</comment>
<dbReference type="Proteomes" id="UP000434957">
    <property type="component" value="Unassembled WGS sequence"/>
</dbReference>
<evidence type="ECO:0000259" key="19">
    <source>
        <dbReference type="PROSITE" id="PS50994"/>
    </source>
</evidence>
<dbReference type="PROSITE" id="PS50158">
    <property type="entry name" value="ZF_CCHC"/>
    <property type="match status" value="1"/>
</dbReference>
<evidence type="ECO:0000256" key="11">
    <source>
        <dbReference type="ARBA" id="ARBA00022908"/>
    </source>
</evidence>
<dbReference type="InterPro" id="IPR001878">
    <property type="entry name" value="Znf_CCHC"/>
</dbReference>
<feature type="region of interest" description="Disordered" evidence="17">
    <location>
        <begin position="323"/>
        <end position="366"/>
    </location>
</feature>
<dbReference type="InterPro" id="IPR025724">
    <property type="entry name" value="GAG-pre-integrase_dom"/>
</dbReference>
<keyword evidence="16" id="KW-0863">Zinc-finger</keyword>
<dbReference type="GO" id="GO:0006508">
    <property type="term" value="P:proteolysis"/>
    <property type="evidence" value="ECO:0007669"/>
    <property type="project" value="UniProtKB-KW"/>
</dbReference>
<protein>
    <recommendedName>
        <fullName evidence="22">Retrovirus-related Pol polyprotein from transposon TNT 1-94</fullName>
    </recommendedName>
</protein>
<dbReference type="SUPFAM" id="SSF57756">
    <property type="entry name" value="Retrovirus zinc finger-like domains"/>
    <property type="match status" value="1"/>
</dbReference>
<evidence type="ECO:0000313" key="20">
    <source>
        <dbReference type="EMBL" id="KAE9294744.1"/>
    </source>
</evidence>
<comment type="function">
    <text evidence="1">The aspartyl protease (PR) mediates the proteolytic cleavages of the Gag and Gag-Pol polyproteins after assembly of the VLP.</text>
</comment>
<feature type="region of interest" description="Disordered" evidence="17">
    <location>
        <begin position="258"/>
        <end position="306"/>
    </location>
</feature>
<proteinExistence type="predicted"/>
<feature type="region of interest" description="Disordered" evidence="17">
    <location>
        <begin position="864"/>
        <end position="888"/>
    </location>
</feature>
<dbReference type="InterPro" id="IPR036397">
    <property type="entry name" value="RNaseH_sf"/>
</dbReference>
<dbReference type="GO" id="GO:0005524">
    <property type="term" value="F:ATP binding"/>
    <property type="evidence" value="ECO:0007669"/>
    <property type="project" value="UniProtKB-KW"/>
</dbReference>
<evidence type="ECO:0000256" key="5">
    <source>
        <dbReference type="ARBA" id="ARBA00022723"/>
    </source>
</evidence>
<dbReference type="InterPro" id="IPR039537">
    <property type="entry name" value="Retrotran_Ty1/copia-like"/>
</dbReference>
<keyword evidence="9" id="KW-0067">ATP-binding</keyword>
<feature type="compositionally biased region" description="Acidic residues" evidence="17">
    <location>
        <begin position="999"/>
        <end position="1010"/>
    </location>
</feature>
<dbReference type="Pfam" id="PF25597">
    <property type="entry name" value="SH3_retrovirus"/>
    <property type="match status" value="1"/>
</dbReference>
<dbReference type="Pfam" id="PF14223">
    <property type="entry name" value="Retrotran_gag_2"/>
    <property type="match status" value="1"/>
</dbReference>
<evidence type="ECO:0000313" key="21">
    <source>
        <dbReference type="Proteomes" id="UP000434957"/>
    </source>
</evidence>
<dbReference type="AlphaFoldDB" id="A0A6A4CVL7"/>
<feature type="region of interest" description="Disordered" evidence="17">
    <location>
        <begin position="905"/>
        <end position="926"/>
    </location>
</feature>
<dbReference type="InterPro" id="IPR036875">
    <property type="entry name" value="Znf_CCHC_sf"/>
</dbReference>
<evidence type="ECO:0000256" key="17">
    <source>
        <dbReference type="SAM" id="MobiDB-lite"/>
    </source>
</evidence>
<keyword evidence="3" id="KW-0645">Protease</keyword>
<evidence type="ECO:0000256" key="3">
    <source>
        <dbReference type="ARBA" id="ARBA00022670"/>
    </source>
</evidence>
<accession>A0A6A4CVL7</accession>
<feature type="region of interest" description="Disordered" evidence="17">
    <location>
        <begin position="941"/>
        <end position="978"/>
    </location>
</feature>
<dbReference type="GO" id="GO:0008233">
    <property type="term" value="F:peptidase activity"/>
    <property type="evidence" value="ECO:0007669"/>
    <property type="project" value="UniProtKB-KW"/>
</dbReference>
<dbReference type="PANTHER" id="PTHR42648:SF11">
    <property type="entry name" value="TRANSPOSON TY4-P GAG-POL POLYPROTEIN"/>
    <property type="match status" value="1"/>
</dbReference>
<sequence>MSGGFTFPGLVGSYGLVGNPPPASMSTASMWPAPPSFGLTPSPLMAPPQYSGSWYGMKMDNKAPVMQGSFDLYAEELKTFLVNLELWGVVEDAAAVRAIASDAQFCRMNNLARGAILRGVPKADAELICHEQSAQDMWKAFVDKQTKREYANYIFARQRLVANPFTPDRSMDDWLREMQLFRQELMHYKRSVSDEEFAEIILGNVVQTHRDVVRQFSRHYDPGYKTANPSAAQVMNALRAESELDARSEDLQSNNISSAQAGKKQGKQQGQQPGKAKTRSRGRFKAKGDQARNNGGTGGTQGAKKNLKEDTRECWNCHETGHIQAKCPRPKRNDDETESQLPERKRWQSKGNSGASGGRNGGNQRTIDMISRDDFDLETVATQHSINTKLEWVLDSASDCHVCIHEDLLSDVRQDDGPLVFDWEGKPSRNRGVVGEVEIRVKDENQPDAATSLRLLNVLHTPSGTNNLLSLDKLEQAGWDFVKPGNHTCAWLRKGSQLLKLVKTRGRYRLQSTVIPKQRVEALACDNDQALVRWHARLGHLNFGALQEMSRNETVKGMDLVGSGFVPSDRCWTCVQSRMKRMSYKKVKTVRSKGPYQKLMSDMCYVNELTYDGFKHFQLVQDEATRYVWGFLLKRKDQSDDVVIKHIAWLLAQGHRVEVIGSDKGRELLNNNLKTFLRARGIEWTSTNAYSPEENGLVEHMNGVVMSRVRSLLTLVDMPILLWGEAFTFALEVLNISPSSALAGETPYTRRFGERSELSNLRTWGCLAFAFTQKVLRKSKLENPGKPCIFLGYAKNSISYRVLDLRSGNIQELRTVEFAENWTVERSYVEKLLLNRFSRGKYKLPSKIPYVRLNDLTAPSASMSFGITSEDEPSGKRHCSDDLRDRDSSTVVDAPIAVGEPALASVPTSGLSSVNPARSAEAEARSSRACGLREWRSLRDQLDTDGDGGVGAIGGVGLSNSSSSAPDEVDGDLSNRRVSVPVASPLALRDSDGDRMEITDSDLDDDDEATETAIGNGEPMQNISRFVGGDRESENEAANNPSKSFRRSTRVRQQNVRLHDYEVDIPASLVIQAVNELLEPTSVEEALIAPDAKEWVDALVVRCGQLPSVQNIP</sequence>
<evidence type="ECO:0000256" key="16">
    <source>
        <dbReference type="PROSITE-ProRule" id="PRU00047"/>
    </source>
</evidence>
<dbReference type="SUPFAM" id="SSF53098">
    <property type="entry name" value="Ribonuclease H-like"/>
    <property type="match status" value="1"/>
</dbReference>
<evidence type="ECO:0008006" key="22">
    <source>
        <dbReference type="Google" id="ProtNLM"/>
    </source>
</evidence>
<feature type="region of interest" description="Disordered" evidence="17">
    <location>
        <begin position="991"/>
        <end position="1051"/>
    </location>
</feature>
<keyword evidence="5" id="KW-0479">Metal-binding</keyword>
<dbReference type="Pfam" id="PF22936">
    <property type="entry name" value="Pol_BBD"/>
    <property type="match status" value="1"/>
</dbReference>
<dbReference type="Gene3D" id="3.30.420.10">
    <property type="entry name" value="Ribonuclease H-like superfamily/Ribonuclease H"/>
    <property type="match status" value="1"/>
</dbReference>
<keyword evidence="8" id="KW-0378">Hydrolase</keyword>
<dbReference type="InterPro" id="IPR054722">
    <property type="entry name" value="PolX-like_BBD"/>
</dbReference>
<dbReference type="InterPro" id="IPR012337">
    <property type="entry name" value="RNaseH-like_sf"/>
</dbReference>
<evidence type="ECO:0000256" key="4">
    <source>
        <dbReference type="ARBA" id="ARBA00022722"/>
    </source>
</evidence>
<keyword evidence="21" id="KW-1185">Reference proteome</keyword>
<feature type="compositionally biased region" description="Low complexity" evidence="17">
    <location>
        <begin position="259"/>
        <end position="275"/>
    </location>
</feature>
<name>A0A6A4CVL7_9STRA</name>
<dbReference type="InterPro" id="IPR057670">
    <property type="entry name" value="SH3_retrovirus"/>
</dbReference>
<reference evidence="20 21" key="1">
    <citation type="submission" date="2018-08" db="EMBL/GenBank/DDBJ databases">
        <title>Genomic investigation of the strawberry pathogen Phytophthora fragariae indicates pathogenicity is determined by transcriptional variation in three key races.</title>
        <authorList>
            <person name="Adams T.M."/>
            <person name="Armitage A.D."/>
            <person name="Sobczyk M.K."/>
            <person name="Bates H.J."/>
            <person name="Dunwell J.M."/>
            <person name="Nellist C.F."/>
            <person name="Harrison R.J."/>
        </authorList>
    </citation>
    <scope>NUCLEOTIDE SEQUENCE [LARGE SCALE GENOMIC DNA]</scope>
    <source>
        <strain evidence="20 21">SCRP333</strain>
    </source>
</reference>
<evidence type="ECO:0000256" key="10">
    <source>
        <dbReference type="ARBA" id="ARBA00022842"/>
    </source>
</evidence>
<keyword evidence="10" id="KW-0460">Magnesium</keyword>
<evidence type="ECO:0000256" key="2">
    <source>
        <dbReference type="ARBA" id="ARBA00022612"/>
    </source>
</evidence>
<keyword evidence="14" id="KW-0917">Virion maturation</keyword>
<dbReference type="PANTHER" id="PTHR42648">
    <property type="entry name" value="TRANSPOSASE, PUTATIVE-RELATED"/>
    <property type="match status" value="1"/>
</dbReference>
<keyword evidence="13" id="KW-0239">DNA-directed DNA polymerase</keyword>
<dbReference type="SMART" id="SM00343">
    <property type="entry name" value="ZnF_C2HC"/>
    <property type="match status" value="1"/>
</dbReference>
<feature type="compositionally biased region" description="Basic residues" evidence="17">
    <location>
        <begin position="276"/>
        <end position="285"/>
    </location>
</feature>
<dbReference type="GO" id="GO:0015074">
    <property type="term" value="P:DNA integration"/>
    <property type="evidence" value="ECO:0007669"/>
    <property type="project" value="UniProtKB-KW"/>
</dbReference>
<evidence type="ECO:0000256" key="6">
    <source>
        <dbReference type="ARBA" id="ARBA00022741"/>
    </source>
</evidence>
<feature type="compositionally biased region" description="Basic and acidic residues" evidence="17">
    <location>
        <begin position="873"/>
        <end position="888"/>
    </location>
</feature>
<evidence type="ECO:0000256" key="12">
    <source>
        <dbReference type="ARBA" id="ARBA00022918"/>
    </source>
</evidence>
<gene>
    <name evidence="20" type="ORF">PR003_g24189</name>
</gene>
<dbReference type="GO" id="GO:0003676">
    <property type="term" value="F:nucleic acid binding"/>
    <property type="evidence" value="ECO:0007669"/>
    <property type="project" value="InterPro"/>
</dbReference>
<keyword evidence="4" id="KW-0540">Nuclease</keyword>
<feature type="domain" description="Integrase catalytic" evidence="19">
    <location>
        <begin position="591"/>
        <end position="755"/>
    </location>
</feature>
<evidence type="ECO:0000256" key="1">
    <source>
        <dbReference type="ARBA" id="ARBA00002180"/>
    </source>
</evidence>
<dbReference type="EMBL" id="QXFT01002672">
    <property type="protein sequence ID" value="KAE9294744.1"/>
    <property type="molecule type" value="Genomic_DNA"/>
</dbReference>
<keyword evidence="15" id="KW-0233">DNA recombination</keyword>
<organism evidence="20 21">
    <name type="scientific">Phytophthora rubi</name>
    <dbReference type="NCBI Taxonomy" id="129364"/>
    <lineage>
        <taxon>Eukaryota</taxon>
        <taxon>Sar</taxon>
        <taxon>Stramenopiles</taxon>
        <taxon>Oomycota</taxon>
        <taxon>Peronosporomycetes</taxon>
        <taxon>Peronosporales</taxon>
        <taxon>Peronosporaceae</taxon>
        <taxon>Phytophthora</taxon>
    </lineage>
</organism>
<dbReference type="PROSITE" id="PS50994">
    <property type="entry name" value="INTEGRASE"/>
    <property type="match status" value="1"/>
</dbReference>
<dbReference type="GO" id="GO:0006310">
    <property type="term" value="P:DNA recombination"/>
    <property type="evidence" value="ECO:0007669"/>
    <property type="project" value="UniProtKB-KW"/>
</dbReference>